<feature type="transmembrane region" description="Helical" evidence="1">
    <location>
        <begin position="221"/>
        <end position="237"/>
    </location>
</feature>
<accession>A0A937CV69</accession>
<keyword evidence="3" id="KW-0012">Acyltransferase</keyword>
<dbReference type="PANTHER" id="PTHR36927">
    <property type="entry name" value="BLR4337 PROTEIN"/>
    <property type="match status" value="1"/>
</dbReference>
<reference evidence="3 4" key="1">
    <citation type="journal article" date="2017" name="Int. J. Syst. Evol. Microbiol.">
        <title>Ramlibacter monticola sp. nov., isolated from forest soil.</title>
        <authorList>
            <person name="Chaudhary D.K."/>
            <person name="Kim J."/>
        </authorList>
    </citation>
    <scope>NUCLEOTIDE SEQUENCE [LARGE SCALE GENOMIC DNA]</scope>
    <source>
        <strain evidence="3 4">KACC 19175</strain>
    </source>
</reference>
<keyword evidence="1" id="KW-0812">Transmembrane</keyword>
<comment type="caution">
    <text evidence="3">The sequence shown here is derived from an EMBL/GenBank/DDBJ whole genome shotgun (WGS) entry which is preliminary data.</text>
</comment>
<feature type="transmembrane region" description="Helical" evidence="1">
    <location>
        <begin position="59"/>
        <end position="81"/>
    </location>
</feature>
<dbReference type="Pfam" id="PF01757">
    <property type="entry name" value="Acyl_transf_3"/>
    <property type="match status" value="1"/>
</dbReference>
<dbReference type="InterPro" id="IPR002656">
    <property type="entry name" value="Acyl_transf_3_dom"/>
</dbReference>
<dbReference type="InterPro" id="IPR050623">
    <property type="entry name" value="Glucan_succinyl_AcylTrfase"/>
</dbReference>
<feature type="domain" description="Acyltransferase 3" evidence="2">
    <location>
        <begin position="10"/>
        <end position="359"/>
    </location>
</feature>
<keyword evidence="1" id="KW-1133">Transmembrane helix</keyword>
<keyword evidence="4" id="KW-1185">Reference proteome</keyword>
<dbReference type="Proteomes" id="UP000599109">
    <property type="component" value="Unassembled WGS sequence"/>
</dbReference>
<dbReference type="PANTHER" id="PTHR36927:SF1">
    <property type="entry name" value="MDO-LIKE PROTEIN"/>
    <property type="match status" value="1"/>
</dbReference>
<organism evidence="3 4">
    <name type="scientific">Ramlibacter monticola</name>
    <dbReference type="NCBI Taxonomy" id="1926872"/>
    <lineage>
        <taxon>Bacteria</taxon>
        <taxon>Pseudomonadati</taxon>
        <taxon>Pseudomonadota</taxon>
        <taxon>Betaproteobacteria</taxon>
        <taxon>Burkholderiales</taxon>
        <taxon>Comamonadaceae</taxon>
        <taxon>Ramlibacter</taxon>
    </lineage>
</organism>
<feature type="transmembrane region" description="Helical" evidence="1">
    <location>
        <begin position="273"/>
        <end position="294"/>
    </location>
</feature>
<dbReference type="GO" id="GO:0016747">
    <property type="term" value="F:acyltransferase activity, transferring groups other than amino-acyl groups"/>
    <property type="evidence" value="ECO:0007669"/>
    <property type="project" value="InterPro"/>
</dbReference>
<dbReference type="EMBL" id="JAEQNE010000005">
    <property type="protein sequence ID" value="MBL0393469.1"/>
    <property type="molecule type" value="Genomic_DNA"/>
</dbReference>
<keyword evidence="3" id="KW-0808">Transferase</keyword>
<evidence type="ECO:0000256" key="1">
    <source>
        <dbReference type="SAM" id="Phobius"/>
    </source>
</evidence>
<keyword evidence="1" id="KW-0472">Membrane</keyword>
<sequence length="386" mass="43302">MDLARQPRLHALDNLRAIMMWLGIVLHVSFMHVVGPTSLPWRDERRTAVADMLVTFIHAFRMPVFFILAGFFVALLAQRLGAMGMLRHRMCRLALPFAVFWPLLFFASSLAGLAFLNRIAHGRWGLDESVVPAHLSGAPNTMHLWFLWMLIWYSVATALVLRLGGRRLGAWLQCAGNCLGLLGARWWGFVLLALPLAWIGSAYPGGFLPVGGSFLPPPPEWLHHGLFFAFGLALFAHQQVLFAAYRRHWGVFAFAGLAFFLLALDLLKRYAPPFFIAYAYNAAAWLWSFAWIGLALRVLDARRAWMAWLADSAYWVYLVHMPLTMVFGALLFGLPLPAEVKILANIGVTTAVCLLTYAWWVRRGWIGVLLNGRRHPAGLQATPALG</sequence>
<dbReference type="AlphaFoldDB" id="A0A937CV69"/>
<protein>
    <submittedName>
        <fullName evidence="3">Acyltransferase family protein</fullName>
    </submittedName>
</protein>
<feature type="transmembrane region" description="Helical" evidence="1">
    <location>
        <begin position="177"/>
        <end position="201"/>
    </location>
</feature>
<proteinExistence type="predicted"/>
<feature type="transmembrane region" description="Helical" evidence="1">
    <location>
        <begin position="314"/>
        <end position="336"/>
    </location>
</feature>
<evidence type="ECO:0000259" key="2">
    <source>
        <dbReference type="Pfam" id="PF01757"/>
    </source>
</evidence>
<feature type="transmembrane region" description="Helical" evidence="1">
    <location>
        <begin position="145"/>
        <end position="165"/>
    </location>
</feature>
<gene>
    <name evidence="3" type="ORF">JJ685_20200</name>
</gene>
<evidence type="ECO:0000313" key="4">
    <source>
        <dbReference type="Proteomes" id="UP000599109"/>
    </source>
</evidence>
<name>A0A937CV69_9BURK</name>
<evidence type="ECO:0000313" key="3">
    <source>
        <dbReference type="EMBL" id="MBL0393469.1"/>
    </source>
</evidence>
<feature type="transmembrane region" description="Helical" evidence="1">
    <location>
        <begin position="20"/>
        <end position="39"/>
    </location>
</feature>
<dbReference type="RefSeq" id="WP_201676131.1">
    <property type="nucleotide sequence ID" value="NZ_JAEQNE010000005.1"/>
</dbReference>
<feature type="transmembrane region" description="Helical" evidence="1">
    <location>
        <begin position="249"/>
        <end position="267"/>
    </location>
</feature>
<feature type="transmembrane region" description="Helical" evidence="1">
    <location>
        <begin position="93"/>
        <end position="116"/>
    </location>
</feature>
<feature type="transmembrane region" description="Helical" evidence="1">
    <location>
        <begin position="342"/>
        <end position="361"/>
    </location>
</feature>